<keyword evidence="3" id="KW-1185">Reference proteome</keyword>
<evidence type="ECO:0000313" key="2">
    <source>
        <dbReference type="EMBL" id="KAG8071758.1"/>
    </source>
</evidence>
<feature type="domain" description="Reverse transcriptase zinc-binding" evidence="1">
    <location>
        <begin position="43"/>
        <end position="131"/>
    </location>
</feature>
<evidence type="ECO:0000259" key="1">
    <source>
        <dbReference type="Pfam" id="PF13966"/>
    </source>
</evidence>
<evidence type="ECO:0000313" key="3">
    <source>
        <dbReference type="Proteomes" id="UP000729402"/>
    </source>
</evidence>
<protein>
    <recommendedName>
        <fullName evidence="1">Reverse transcriptase zinc-binding domain-containing protein</fullName>
    </recommendedName>
</protein>
<dbReference type="Proteomes" id="UP000729402">
    <property type="component" value="Unassembled WGS sequence"/>
</dbReference>
<accession>A0A8J5SG47</accession>
<dbReference type="OrthoDB" id="696496at2759"/>
<proteinExistence type="predicted"/>
<dbReference type="Pfam" id="PF13966">
    <property type="entry name" value="zf-RVT"/>
    <property type="match status" value="1"/>
</dbReference>
<dbReference type="AlphaFoldDB" id="A0A8J5SG47"/>
<comment type="caution">
    <text evidence="2">The sequence shown here is derived from an EMBL/GenBank/DDBJ whole genome shotgun (WGS) entry which is preliminary data.</text>
</comment>
<gene>
    <name evidence="2" type="ORF">GUJ93_ZPchr0006g43597</name>
</gene>
<sequence length="218" mass="26114">MFFLPLSEQAQEEFDQLKEKIQSLNPTEQEQDNWSYIWGLSKYTPKKYYNYTYSSIEAHPIFKWIWACQCEKKIKLFSWFMVNDRLHTKDILCRKNLLYDNGDYNCILCGHGILENVLHLFVDCQFSKRCWARMDIVWPINGSLEERIAALKSNDDRSFAMELILIGAWSLWLHRNNCIFRQNISSLQQWWASFLAILKIQTYRQKEDTKEKNLSLDS</sequence>
<reference evidence="2" key="1">
    <citation type="journal article" date="2021" name="bioRxiv">
        <title>Whole Genome Assembly and Annotation of Northern Wild Rice, Zizania palustris L., Supports a Whole Genome Duplication in the Zizania Genus.</title>
        <authorList>
            <person name="Haas M."/>
            <person name="Kono T."/>
            <person name="Macchietto M."/>
            <person name="Millas R."/>
            <person name="McGilp L."/>
            <person name="Shao M."/>
            <person name="Duquette J."/>
            <person name="Hirsch C.N."/>
            <person name="Kimball J."/>
        </authorList>
    </citation>
    <scope>NUCLEOTIDE SEQUENCE</scope>
    <source>
        <tissue evidence="2">Fresh leaf tissue</tissue>
    </source>
</reference>
<reference evidence="2" key="2">
    <citation type="submission" date="2021-02" db="EMBL/GenBank/DDBJ databases">
        <authorList>
            <person name="Kimball J.A."/>
            <person name="Haas M.W."/>
            <person name="Macchietto M."/>
            <person name="Kono T."/>
            <person name="Duquette J."/>
            <person name="Shao M."/>
        </authorList>
    </citation>
    <scope>NUCLEOTIDE SEQUENCE</scope>
    <source>
        <tissue evidence="2">Fresh leaf tissue</tissue>
    </source>
</reference>
<dbReference type="EMBL" id="JAAALK010000283">
    <property type="protein sequence ID" value="KAG8071758.1"/>
    <property type="molecule type" value="Genomic_DNA"/>
</dbReference>
<dbReference type="InterPro" id="IPR026960">
    <property type="entry name" value="RVT-Znf"/>
</dbReference>
<organism evidence="2 3">
    <name type="scientific">Zizania palustris</name>
    <name type="common">Northern wild rice</name>
    <dbReference type="NCBI Taxonomy" id="103762"/>
    <lineage>
        <taxon>Eukaryota</taxon>
        <taxon>Viridiplantae</taxon>
        <taxon>Streptophyta</taxon>
        <taxon>Embryophyta</taxon>
        <taxon>Tracheophyta</taxon>
        <taxon>Spermatophyta</taxon>
        <taxon>Magnoliopsida</taxon>
        <taxon>Liliopsida</taxon>
        <taxon>Poales</taxon>
        <taxon>Poaceae</taxon>
        <taxon>BOP clade</taxon>
        <taxon>Oryzoideae</taxon>
        <taxon>Oryzeae</taxon>
        <taxon>Zizaniinae</taxon>
        <taxon>Zizania</taxon>
    </lineage>
</organism>
<name>A0A8J5SG47_ZIZPA</name>